<keyword evidence="4 8" id="KW-0575">Peroxidase</keyword>
<dbReference type="InterPro" id="IPR013740">
    <property type="entry name" value="Redoxin"/>
</dbReference>
<dbReference type="InterPro" id="IPR037944">
    <property type="entry name" value="PRX5-like"/>
</dbReference>
<feature type="domain" description="Thioredoxin" evidence="9">
    <location>
        <begin position="4"/>
        <end position="162"/>
    </location>
</feature>
<evidence type="ECO:0000256" key="5">
    <source>
        <dbReference type="ARBA" id="ARBA00022862"/>
    </source>
</evidence>
<dbReference type="InterPro" id="IPR013766">
    <property type="entry name" value="Thioredoxin_domain"/>
</dbReference>
<dbReference type="Proteomes" id="UP001497512">
    <property type="component" value="Chromosome 5"/>
</dbReference>
<dbReference type="SUPFAM" id="SSF52833">
    <property type="entry name" value="Thioredoxin-like"/>
    <property type="match status" value="1"/>
</dbReference>
<sequence>MAPIAVGDKLPDGTLFYLNSDGKPTAFPVYESLKGKKVVLVAAPGAFTPTCSLKHIPSFLDNAEAIKAKGVDEILVVTVNDPFVVSQWEKSYSDKKDLKFLADGSAEYTKALGLELDLSGNGMGIRSKRYALLIDDLIVKIANVEQGGEFKLSGGEDILSAL</sequence>
<dbReference type="InterPro" id="IPR036249">
    <property type="entry name" value="Thioredoxin-like_sf"/>
</dbReference>
<evidence type="ECO:0000256" key="7">
    <source>
        <dbReference type="ARBA" id="ARBA00023284"/>
    </source>
</evidence>
<evidence type="ECO:0000256" key="1">
    <source>
        <dbReference type="ARBA" id="ARBA00001711"/>
    </source>
</evidence>
<evidence type="ECO:0000313" key="11">
    <source>
        <dbReference type="Proteomes" id="UP001497512"/>
    </source>
</evidence>
<dbReference type="Gene3D" id="3.40.30.10">
    <property type="entry name" value="Glutaredoxin"/>
    <property type="match status" value="1"/>
</dbReference>
<dbReference type="CDD" id="cd03013">
    <property type="entry name" value="PRX5_like"/>
    <property type="match status" value="1"/>
</dbReference>
<dbReference type="PANTHER" id="PTHR10430">
    <property type="entry name" value="PEROXIREDOXIN"/>
    <property type="match status" value="1"/>
</dbReference>
<dbReference type="EMBL" id="OZ019897">
    <property type="protein sequence ID" value="CAK9226246.1"/>
    <property type="molecule type" value="Genomic_DNA"/>
</dbReference>
<keyword evidence="6 8" id="KW-0560">Oxidoreductase</keyword>
<dbReference type="EC" id="1.11.1.25" evidence="3 8"/>
<comment type="catalytic activity">
    <reaction evidence="1">
        <text>[glutaredoxin]-dithiol + a hydroperoxide = [glutaredoxin]-disulfide + an alcohol + H2O</text>
        <dbReference type="Rhea" id="RHEA:62624"/>
        <dbReference type="Rhea" id="RHEA-COMP:10729"/>
        <dbReference type="Rhea" id="RHEA-COMP:10730"/>
        <dbReference type="ChEBI" id="CHEBI:15377"/>
        <dbReference type="ChEBI" id="CHEBI:29950"/>
        <dbReference type="ChEBI" id="CHEBI:30879"/>
        <dbReference type="ChEBI" id="CHEBI:35924"/>
        <dbReference type="ChEBI" id="CHEBI:50058"/>
        <dbReference type="EC" id="1.11.1.25"/>
    </reaction>
</comment>
<keyword evidence="11" id="KW-1185">Reference proteome</keyword>
<keyword evidence="5 8" id="KW-0049">Antioxidant</keyword>
<dbReference type="PANTHER" id="PTHR10430:SF8">
    <property type="entry name" value="PEROXIREDOXIN-2A-RELATED"/>
    <property type="match status" value="1"/>
</dbReference>
<evidence type="ECO:0000256" key="8">
    <source>
        <dbReference type="RuleBase" id="RU366011"/>
    </source>
</evidence>
<evidence type="ECO:0000259" key="9">
    <source>
        <dbReference type="PROSITE" id="PS51352"/>
    </source>
</evidence>
<keyword evidence="7 8" id="KW-0676">Redox-active center</keyword>
<protein>
    <recommendedName>
        <fullName evidence="3 8">Glutaredoxin-dependent peroxiredoxin</fullName>
        <ecNumber evidence="3 8">1.11.1.25</ecNumber>
    </recommendedName>
</protein>
<accession>A0ABP0UNR4</accession>
<name>A0ABP0UNR4_9BRYO</name>
<evidence type="ECO:0000256" key="2">
    <source>
        <dbReference type="ARBA" id="ARBA00010505"/>
    </source>
</evidence>
<dbReference type="PROSITE" id="PS51352">
    <property type="entry name" value="THIOREDOXIN_2"/>
    <property type="match status" value="1"/>
</dbReference>
<gene>
    <name evidence="10" type="ORF">CSSPTR1EN2_LOCUS18143</name>
</gene>
<evidence type="ECO:0000256" key="3">
    <source>
        <dbReference type="ARBA" id="ARBA00013016"/>
    </source>
</evidence>
<evidence type="ECO:0000313" key="10">
    <source>
        <dbReference type="EMBL" id="CAK9226246.1"/>
    </source>
</evidence>
<proteinExistence type="inferred from homology"/>
<evidence type="ECO:0000256" key="6">
    <source>
        <dbReference type="ARBA" id="ARBA00023002"/>
    </source>
</evidence>
<reference evidence="10" key="1">
    <citation type="submission" date="2024-02" db="EMBL/GenBank/DDBJ databases">
        <authorList>
            <consortium name="ELIXIR-Norway"/>
            <consortium name="Elixir Norway"/>
        </authorList>
    </citation>
    <scope>NUCLEOTIDE SEQUENCE</scope>
</reference>
<comment type="function">
    <text evidence="8">Thiol-specific peroxidase that catalyzes the reduction of hydrogen peroxide and organic hydroperoxides to water and alcohols, respectively. Plays a role in cell protection against oxidative stress by detoxifying peroxides.</text>
</comment>
<organism evidence="10 11">
    <name type="scientific">Sphagnum troendelagicum</name>
    <dbReference type="NCBI Taxonomy" id="128251"/>
    <lineage>
        <taxon>Eukaryota</taxon>
        <taxon>Viridiplantae</taxon>
        <taxon>Streptophyta</taxon>
        <taxon>Embryophyta</taxon>
        <taxon>Bryophyta</taxon>
        <taxon>Sphagnophytina</taxon>
        <taxon>Sphagnopsida</taxon>
        <taxon>Sphagnales</taxon>
        <taxon>Sphagnaceae</taxon>
        <taxon>Sphagnum</taxon>
    </lineage>
</organism>
<evidence type="ECO:0000256" key="4">
    <source>
        <dbReference type="ARBA" id="ARBA00022559"/>
    </source>
</evidence>
<dbReference type="Pfam" id="PF08534">
    <property type="entry name" value="Redoxin"/>
    <property type="match status" value="1"/>
</dbReference>
<comment type="similarity">
    <text evidence="2 8">Belongs to the peroxiredoxin family. Prx5 subfamily.</text>
</comment>